<dbReference type="AlphaFoldDB" id="A0AAV5LQ62"/>
<reference evidence="2 3" key="1">
    <citation type="journal article" date="2021" name="Commun. Biol.">
        <title>The genome of Shorea leprosula (Dipterocarpaceae) highlights the ecological relevance of drought in aseasonal tropical rainforests.</title>
        <authorList>
            <person name="Ng K.K.S."/>
            <person name="Kobayashi M.J."/>
            <person name="Fawcett J.A."/>
            <person name="Hatakeyama M."/>
            <person name="Paape T."/>
            <person name="Ng C.H."/>
            <person name="Ang C.C."/>
            <person name="Tnah L.H."/>
            <person name="Lee C.T."/>
            <person name="Nishiyama T."/>
            <person name="Sese J."/>
            <person name="O'Brien M.J."/>
            <person name="Copetti D."/>
            <person name="Mohd Noor M.I."/>
            <person name="Ong R.C."/>
            <person name="Putra M."/>
            <person name="Sireger I.Z."/>
            <person name="Indrioko S."/>
            <person name="Kosugi Y."/>
            <person name="Izuno A."/>
            <person name="Isagi Y."/>
            <person name="Lee S.L."/>
            <person name="Shimizu K.K."/>
        </authorList>
    </citation>
    <scope>NUCLEOTIDE SEQUENCE [LARGE SCALE GENOMIC DNA]</scope>
    <source>
        <strain evidence="2">214</strain>
    </source>
</reference>
<feature type="region of interest" description="Disordered" evidence="1">
    <location>
        <begin position="44"/>
        <end position="82"/>
    </location>
</feature>
<proteinExistence type="predicted"/>
<comment type="caution">
    <text evidence="2">The sequence shown here is derived from an EMBL/GenBank/DDBJ whole genome shotgun (WGS) entry which is preliminary data.</text>
</comment>
<organism evidence="2 3">
    <name type="scientific">Rubroshorea leprosula</name>
    <dbReference type="NCBI Taxonomy" id="152421"/>
    <lineage>
        <taxon>Eukaryota</taxon>
        <taxon>Viridiplantae</taxon>
        <taxon>Streptophyta</taxon>
        <taxon>Embryophyta</taxon>
        <taxon>Tracheophyta</taxon>
        <taxon>Spermatophyta</taxon>
        <taxon>Magnoliopsida</taxon>
        <taxon>eudicotyledons</taxon>
        <taxon>Gunneridae</taxon>
        <taxon>Pentapetalae</taxon>
        <taxon>rosids</taxon>
        <taxon>malvids</taxon>
        <taxon>Malvales</taxon>
        <taxon>Dipterocarpaceae</taxon>
        <taxon>Rubroshorea</taxon>
    </lineage>
</organism>
<evidence type="ECO:0000313" key="3">
    <source>
        <dbReference type="Proteomes" id="UP001054252"/>
    </source>
</evidence>
<gene>
    <name evidence="2" type="ORF">SLEP1_g46696</name>
</gene>
<evidence type="ECO:0000256" key="1">
    <source>
        <dbReference type="SAM" id="MobiDB-lite"/>
    </source>
</evidence>
<dbReference type="Proteomes" id="UP001054252">
    <property type="component" value="Unassembled WGS sequence"/>
</dbReference>
<name>A0AAV5LQ62_9ROSI</name>
<dbReference type="EMBL" id="BPVZ01000130">
    <property type="protein sequence ID" value="GKV38831.1"/>
    <property type="molecule type" value="Genomic_DNA"/>
</dbReference>
<accession>A0AAV5LQ62</accession>
<protein>
    <submittedName>
        <fullName evidence="2">Uncharacterized protein</fullName>
    </submittedName>
</protein>
<sequence>MLEPSGRPAAQAWWSPCAPCSDGPQGLSGGPPLFLLICGGARGSSRSGVHRGRLLLQGDRRRRRSVSRPGILEPGAISPRVD</sequence>
<keyword evidence="3" id="KW-1185">Reference proteome</keyword>
<evidence type="ECO:0000313" key="2">
    <source>
        <dbReference type="EMBL" id="GKV38831.1"/>
    </source>
</evidence>